<dbReference type="InterPro" id="IPR005162">
    <property type="entry name" value="Retrotrans_gag_dom"/>
</dbReference>
<reference evidence="2 3" key="1">
    <citation type="submission" date="2019-05" db="EMBL/GenBank/DDBJ databases">
        <title>Mikania micrantha, genome provides insights into the molecular mechanism of rapid growth.</title>
        <authorList>
            <person name="Liu B."/>
        </authorList>
    </citation>
    <scope>NUCLEOTIDE SEQUENCE [LARGE SCALE GENOMIC DNA]</scope>
    <source>
        <strain evidence="2">NLD-2019</strain>
        <tissue evidence="2">Leaf</tissue>
    </source>
</reference>
<comment type="caution">
    <text evidence="2">The sequence shown here is derived from an EMBL/GenBank/DDBJ whole genome shotgun (WGS) entry which is preliminary data.</text>
</comment>
<keyword evidence="3" id="KW-1185">Reference proteome</keyword>
<organism evidence="2 3">
    <name type="scientific">Mikania micrantha</name>
    <name type="common">bitter vine</name>
    <dbReference type="NCBI Taxonomy" id="192012"/>
    <lineage>
        <taxon>Eukaryota</taxon>
        <taxon>Viridiplantae</taxon>
        <taxon>Streptophyta</taxon>
        <taxon>Embryophyta</taxon>
        <taxon>Tracheophyta</taxon>
        <taxon>Spermatophyta</taxon>
        <taxon>Magnoliopsida</taxon>
        <taxon>eudicotyledons</taxon>
        <taxon>Gunneridae</taxon>
        <taxon>Pentapetalae</taxon>
        <taxon>asterids</taxon>
        <taxon>campanulids</taxon>
        <taxon>Asterales</taxon>
        <taxon>Asteraceae</taxon>
        <taxon>Asteroideae</taxon>
        <taxon>Heliantheae alliance</taxon>
        <taxon>Eupatorieae</taxon>
        <taxon>Mikania</taxon>
    </lineage>
</organism>
<dbReference type="EMBL" id="SZYD01000001">
    <property type="protein sequence ID" value="KAD7477026.1"/>
    <property type="molecule type" value="Genomic_DNA"/>
</dbReference>
<dbReference type="Pfam" id="PF03732">
    <property type="entry name" value="Retrotrans_gag"/>
    <property type="match status" value="1"/>
</dbReference>
<dbReference type="PANTHER" id="PTHR33223">
    <property type="entry name" value="CCHC-TYPE DOMAIN-CONTAINING PROTEIN"/>
    <property type="match status" value="1"/>
</dbReference>
<accession>A0A5N6PZ23</accession>
<dbReference type="Proteomes" id="UP000326396">
    <property type="component" value="Linkage Group LG1"/>
</dbReference>
<dbReference type="AlphaFoldDB" id="A0A5N6PZ23"/>
<sequence>MYESEINRSYGKDHEDPSLHIAGFLEICATFKINGVSDDVIRLRLFPFTLRDRAKAWLISFPSGCITTWNQMSEKFFEKYFPPEKTAKLRARILSFQQDDGESPLLGC</sequence>
<feature type="domain" description="Retrotransposon gag" evidence="1">
    <location>
        <begin position="44"/>
        <end position="102"/>
    </location>
</feature>
<evidence type="ECO:0000259" key="1">
    <source>
        <dbReference type="Pfam" id="PF03732"/>
    </source>
</evidence>
<evidence type="ECO:0000313" key="2">
    <source>
        <dbReference type="EMBL" id="KAD7477026.1"/>
    </source>
</evidence>
<evidence type="ECO:0000313" key="3">
    <source>
        <dbReference type="Proteomes" id="UP000326396"/>
    </source>
</evidence>
<dbReference type="PANTHER" id="PTHR33223:SF11">
    <property type="entry name" value="ELEMENT PROTEIN, PUTATIVE-RELATED"/>
    <property type="match status" value="1"/>
</dbReference>
<name>A0A5N6PZ23_9ASTR</name>
<gene>
    <name evidence="2" type="ORF">E3N88_00162</name>
</gene>
<proteinExistence type="predicted"/>
<dbReference type="OrthoDB" id="1740797at2759"/>
<protein>
    <recommendedName>
        <fullName evidence="1">Retrotransposon gag domain-containing protein</fullName>
    </recommendedName>
</protein>